<keyword evidence="6 7" id="KW-0511">Multifunctional enzyme</keyword>
<dbReference type="SUPFAM" id="SSF55021">
    <property type="entry name" value="ACT-like"/>
    <property type="match status" value="2"/>
</dbReference>
<feature type="domain" description="ACT" evidence="8">
    <location>
        <begin position="688"/>
        <end position="768"/>
    </location>
</feature>
<dbReference type="InterPro" id="IPR043519">
    <property type="entry name" value="NT_sf"/>
</dbReference>
<accession>A0ABY6DIF0</accession>
<dbReference type="RefSeq" id="WP_263123422.1">
    <property type="nucleotide sequence ID" value="NZ_CP106753.1"/>
</dbReference>
<evidence type="ECO:0000256" key="1">
    <source>
        <dbReference type="ARBA" id="ARBA00022679"/>
    </source>
</evidence>
<dbReference type="SUPFAM" id="SSF81593">
    <property type="entry name" value="Nucleotidyltransferase substrate binding subunit/domain"/>
    <property type="match status" value="1"/>
</dbReference>
<evidence type="ECO:0000259" key="9">
    <source>
        <dbReference type="PROSITE" id="PS51831"/>
    </source>
</evidence>
<dbReference type="PANTHER" id="PTHR47320">
    <property type="entry name" value="BIFUNCTIONAL URIDYLYLTRANSFERASE/URIDYLYL-REMOVING ENZYME"/>
    <property type="match status" value="1"/>
</dbReference>
<dbReference type="CDD" id="cd04899">
    <property type="entry name" value="ACT_ACR-UUR-like_2"/>
    <property type="match status" value="1"/>
</dbReference>
<evidence type="ECO:0000256" key="2">
    <source>
        <dbReference type="ARBA" id="ARBA00022695"/>
    </source>
</evidence>
<dbReference type="Gene3D" id="3.30.70.260">
    <property type="match status" value="1"/>
</dbReference>
<evidence type="ECO:0000313" key="11">
    <source>
        <dbReference type="Proteomes" id="UP001061302"/>
    </source>
</evidence>
<dbReference type="Proteomes" id="UP001061302">
    <property type="component" value="Chromosome"/>
</dbReference>
<dbReference type="SUPFAM" id="SSF81301">
    <property type="entry name" value="Nucleotidyltransferase"/>
    <property type="match status" value="1"/>
</dbReference>
<evidence type="ECO:0000313" key="10">
    <source>
        <dbReference type="EMBL" id="UXY14122.1"/>
    </source>
</evidence>
<keyword evidence="11" id="KW-1185">Reference proteome</keyword>
<dbReference type="CDD" id="cd05401">
    <property type="entry name" value="NT_GlnE_GlnD_like"/>
    <property type="match status" value="1"/>
</dbReference>
<dbReference type="EC" id="2.7.7.59" evidence="7"/>
<dbReference type="InterPro" id="IPR002934">
    <property type="entry name" value="Polymerase_NTP_transf_dom"/>
</dbReference>
<evidence type="ECO:0000256" key="7">
    <source>
        <dbReference type="HAMAP-Rule" id="MF_00277"/>
    </source>
</evidence>
<dbReference type="NCBIfam" id="NF002837">
    <property type="entry name" value="PRK03059.1"/>
    <property type="match status" value="1"/>
</dbReference>
<dbReference type="NCBIfam" id="TIGR01693">
    <property type="entry name" value="UTase_glnD"/>
    <property type="match status" value="1"/>
</dbReference>
<comment type="catalytic activity">
    <reaction evidence="7">
        <text>[protein-PII]-uridylyl-L-tyrosine + H2O = [protein-PII]-L-tyrosine + UMP + H(+)</text>
        <dbReference type="Rhea" id="RHEA:48600"/>
        <dbReference type="Rhea" id="RHEA-COMP:12147"/>
        <dbReference type="Rhea" id="RHEA-COMP:12148"/>
        <dbReference type="ChEBI" id="CHEBI:15377"/>
        <dbReference type="ChEBI" id="CHEBI:15378"/>
        <dbReference type="ChEBI" id="CHEBI:46858"/>
        <dbReference type="ChEBI" id="CHEBI:57865"/>
        <dbReference type="ChEBI" id="CHEBI:90602"/>
    </reaction>
</comment>
<keyword evidence="5 7" id="KW-0460">Magnesium</keyword>
<dbReference type="Gene3D" id="1.10.3090.10">
    <property type="entry name" value="cca-adding enzyme, domain 2"/>
    <property type="match status" value="1"/>
</dbReference>
<dbReference type="InterPro" id="IPR002912">
    <property type="entry name" value="ACT_dom"/>
</dbReference>
<evidence type="ECO:0000256" key="4">
    <source>
        <dbReference type="ARBA" id="ARBA00022801"/>
    </source>
</evidence>
<dbReference type="SMART" id="SM00471">
    <property type="entry name" value="HDc"/>
    <property type="match status" value="1"/>
</dbReference>
<keyword evidence="1 7" id="KW-0808">Transferase</keyword>
<dbReference type="InterPro" id="IPR010043">
    <property type="entry name" value="UTase/UR"/>
</dbReference>
<dbReference type="GO" id="GO:0008773">
    <property type="term" value="F:[protein-PII] uridylyltransferase activity"/>
    <property type="evidence" value="ECO:0007669"/>
    <property type="project" value="UniProtKB-EC"/>
</dbReference>
<keyword evidence="4 7" id="KW-0378">Hydrolase</keyword>
<dbReference type="Pfam" id="PF08335">
    <property type="entry name" value="GlnD_UR_UTase"/>
    <property type="match status" value="1"/>
</dbReference>
<comment type="function">
    <text evidence="7">Modifies, by uridylylation and deuridylylation, the PII regulatory proteins (GlnB and homologs), in response to the nitrogen status of the cell that GlnD senses through the glutamine level. Under low glutamine levels, catalyzes the conversion of the PII proteins and UTP to PII-UMP and PPi, while under higher glutamine levels, GlnD hydrolyzes PII-UMP to PII and UMP (deuridylylation). Thus, controls uridylylation state and activity of the PII proteins, and plays an important role in the regulation of nitrogen metabolism.</text>
</comment>
<comment type="caution">
    <text evidence="7">Lacks conserved residue(s) required for the propagation of feature annotation.</text>
</comment>
<dbReference type="PROSITE" id="PS51671">
    <property type="entry name" value="ACT"/>
    <property type="match status" value="2"/>
</dbReference>
<feature type="region of interest" description="Uridylyltransferase" evidence="7">
    <location>
        <begin position="1"/>
        <end position="330"/>
    </location>
</feature>
<feature type="domain" description="ACT" evidence="8">
    <location>
        <begin position="797"/>
        <end position="865"/>
    </location>
</feature>
<dbReference type="InterPro" id="IPR013546">
    <property type="entry name" value="PII_UdlTrfase/GS_AdlTrfase"/>
</dbReference>
<comment type="similarity">
    <text evidence="7">Belongs to the GlnD family.</text>
</comment>
<reference evidence="10" key="1">
    <citation type="submission" date="2022-10" db="EMBL/GenBank/DDBJ databases">
        <title>Chitiniphilus purpureus sp. nov., a novel chitin-degrading bacterium isolated from crawfish pond sediment.</title>
        <authorList>
            <person name="Li K."/>
        </authorList>
    </citation>
    <scope>NUCLEOTIDE SEQUENCE</scope>
    <source>
        <strain evidence="10">CD1</strain>
    </source>
</reference>
<dbReference type="InterPro" id="IPR006674">
    <property type="entry name" value="HD_domain"/>
</dbReference>
<dbReference type="Pfam" id="PF01909">
    <property type="entry name" value="NTP_transf_2"/>
    <property type="match status" value="1"/>
</dbReference>
<dbReference type="CDD" id="cd04900">
    <property type="entry name" value="ACT_UUR-like_1"/>
    <property type="match status" value="1"/>
</dbReference>
<dbReference type="PANTHER" id="PTHR47320:SF1">
    <property type="entry name" value="BIFUNCTIONAL URIDYLYLTRANSFERASE_URIDYLYL-REMOVING ENZYME"/>
    <property type="match status" value="1"/>
</dbReference>
<name>A0ABY6DIF0_9NEIS</name>
<dbReference type="InterPro" id="IPR003607">
    <property type="entry name" value="HD/PDEase_dom"/>
</dbReference>
<sequence length="865" mass="97999">MDPGSPGPTTAQAPLRSLAVLREAHVSAKQALMQACGDPRLSAPLLRRLARLTDRTLAELWGRHRFPAETLLVAVGGYGRGELYPFSDVDLLILLPDTPSPALLEELEVLVGELWDIGLEVGHAVRTVADCLAEAEKDITVQTALIEARRVAGDRARFDDFLAAVLRHVDPKNFFEAKLLEQQARYGKFQNATYKLEPNIKEAPGGLRDLHLVGWIAAALGLGRDWRALAAQGLLTGEESLKLRRAERVLRTYRIQLHRLARRREDRILFDHQNRLAQDFGFTDDHFNRASEQLMAHYYRAARVVGQLTPLLVQALRNRIYSQVGAELVALNPRFNLRGGQLEIAAPDTFQRNPSAILELFLLTERERAITDIAPETLRALWHARPLIDERFRADPANQALFVQLFREPRGLTRALRRMNQYGVLGRYIPEFGQLVGRMQHDLFHVYTVDEHTLMVVRNMRRFAVPAFTHEYPLCSRLIEEFERPEVLYLAALFHDIGKGRGGDHSALGAQIAEGFCTRHPLAPEDAALLPWLVAQHLTMSHVAQKQDVYDPEVVAAFAAKVGTPRRLTALYLLTVADIRGTSPKVWNAWKAKLLEDLYHATLRYLRERNLDTHSWLEARKEEALRRLRLYGLRPDAHEALWRELDTVYFLRHDAREIAWQTRQLYGRVHTPAPVARARLSESGEGLQVLVYTRDAPDLFARICAFFERAGYTIFDAHVHTTRHGYALDSFYVYIPDERVGSYRDLTGFVEYELAQAIAQDTPLPPPAKARVSRQQRHFPVTPHVLIRPDERGRYHILSITAGDRTGLLSAIARVLAAQRIDIHSAKIMTLGERAEDNFLISGAVLADETATRQLESALLQALQT</sequence>
<dbReference type="InterPro" id="IPR045865">
    <property type="entry name" value="ACT-like_dom_sf"/>
</dbReference>
<comment type="activity regulation">
    <text evidence="7">Uridylyltransferase (UTase) activity is inhibited by glutamine, while glutamine activates uridylyl-removing (UR) activity.</text>
</comment>
<comment type="catalytic activity">
    <reaction evidence="7">
        <text>[protein-PII]-L-tyrosine + UTP = [protein-PII]-uridylyl-L-tyrosine + diphosphate</text>
        <dbReference type="Rhea" id="RHEA:13673"/>
        <dbReference type="Rhea" id="RHEA-COMP:12147"/>
        <dbReference type="Rhea" id="RHEA-COMP:12148"/>
        <dbReference type="ChEBI" id="CHEBI:33019"/>
        <dbReference type="ChEBI" id="CHEBI:46398"/>
        <dbReference type="ChEBI" id="CHEBI:46858"/>
        <dbReference type="ChEBI" id="CHEBI:90602"/>
        <dbReference type="EC" id="2.7.7.59"/>
    </reaction>
</comment>
<dbReference type="Pfam" id="PF01966">
    <property type="entry name" value="HD"/>
    <property type="match status" value="1"/>
</dbReference>
<dbReference type="PIRSF" id="PIRSF006288">
    <property type="entry name" value="PII_uridyltransf"/>
    <property type="match status" value="1"/>
</dbReference>
<proteinExistence type="inferred from homology"/>
<dbReference type="CDD" id="cd00077">
    <property type="entry name" value="HDc"/>
    <property type="match status" value="1"/>
</dbReference>
<feature type="domain" description="HD" evidence="9">
    <location>
        <begin position="449"/>
        <end position="571"/>
    </location>
</feature>
<keyword evidence="2 7" id="KW-0548">Nucleotidyltransferase</keyword>
<gene>
    <name evidence="7" type="primary">glnD</name>
    <name evidence="10" type="ORF">N8I74_12415</name>
</gene>
<evidence type="ECO:0000256" key="6">
    <source>
        <dbReference type="ARBA" id="ARBA00023268"/>
    </source>
</evidence>
<dbReference type="EMBL" id="CP106753">
    <property type="protein sequence ID" value="UXY14122.1"/>
    <property type="molecule type" value="Genomic_DNA"/>
</dbReference>
<organism evidence="10 11">
    <name type="scientific">Chitiniphilus purpureus</name>
    <dbReference type="NCBI Taxonomy" id="2981137"/>
    <lineage>
        <taxon>Bacteria</taxon>
        <taxon>Pseudomonadati</taxon>
        <taxon>Pseudomonadota</taxon>
        <taxon>Betaproteobacteria</taxon>
        <taxon>Neisseriales</taxon>
        <taxon>Chitinibacteraceae</taxon>
        <taxon>Chitiniphilus</taxon>
    </lineage>
</organism>
<evidence type="ECO:0000259" key="8">
    <source>
        <dbReference type="PROSITE" id="PS51671"/>
    </source>
</evidence>
<protein>
    <recommendedName>
        <fullName evidence="7">Bifunctional uridylyltransferase/uridylyl-removing enzyme</fullName>
        <shortName evidence="7">UTase/UR</shortName>
    </recommendedName>
    <alternativeName>
        <fullName evidence="7">Bifunctional [protein-PII] modification enzyme</fullName>
    </alternativeName>
    <alternativeName>
        <fullName evidence="7">Bifunctional nitrogen sensor protein</fullName>
    </alternativeName>
    <domain>
        <recommendedName>
            <fullName evidence="7">[Protein-PII] uridylyltransferase</fullName>
            <shortName evidence="7">PII uridylyltransferase</shortName>
            <shortName evidence="7">UTase</shortName>
            <ecNumber evidence="7">2.7.7.59</ecNumber>
        </recommendedName>
    </domain>
    <domain>
        <recommendedName>
            <fullName evidence="7">[Protein-PII]-UMP uridylyl-removing enzyme</fullName>
            <shortName evidence="7">UR</shortName>
            <ecNumber evidence="7">3.1.4.-</ecNumber>
        </recommendedName>
    </domain>
</protein>
<dbReference type="PROSITE" id="PS51831">
    <property type="entry name" value="HD"/>
    <property type="match status" value="1"/>
</dbReference>
<evidence type="ECO:0000256" key="5">
    <source>
        <dbReference type="ARBA" id="ARBA00022842"/>
    </source>
</evidence>
<comment type="cofactor">
    <cofactor evidence="7">
        <name>Mg(2+)</name>
        <dbReference type="ChEBI" id="CHEBI:18420"/>
    </cofactor>
</comment>
<dbReference type="EC" id="3.1.4.-" evidence="7"/>
<dbReference type="SUPFAM" id="SSF109604">
    <property type="entry name" value="HD-domain/PDEase-like"/>
    <property type="match status" value="1"/>
</dbReference>
<keyword evidence="3" id="KW-0677">Repeat</keyword>
<comment type="domain">
    <text evidence="7">Has four distinct domains: an N-terminal nucleotidyltransferase (NT) domain responsible for UTase activity, a central HD domain that encodes UR activity, and two C-terminal ACT domains that seem to have a role in glutamine sensing.</text>
</comment>
<evidence type="ECO:0000256" key="3">
    <source>
        <dbReference type="ARBA" id="ARBA00022737"/>
    </source>
</evidence>
<dbReference type="HAMAP" id="MF_00277">
    <property type="entry name" value="PII_uridylyl_transf"/>
    <property type="match status" value="1"/>
</dbReference>